<feature type="compositionally biased region" description="Basic and acidic residues" evidence="1">
    <location>
        <begin position="89"/>
        <end position="98"/>
    </location>
</feature>
<dbReference type="InterPro" id="IPR011009">
    <property type="entry name" value="Kinase-like_dom_sf"/>
</dbReference>
<evidence type="ECO:0000313" key="4">
    <source>
        <dbReference type="Proteomes" id="UP001497453"/>
    </source>
</evidence>
<dbReference type="EMBL" id="OZ037944">
    <property type="protein sequence ID" value="CAL1697201.1"/>
    <property type="molecule type" value="Genomic_DNA"/>
</dbReference>
<organism evidence="3 4">
    <name type="scientific">Somion occarium</name>
    <dbReference type="NCBI Taxonomy" id="3059160"/>
    <lineage>
        <taxon>Eukaryota</taxon>
        <taxon>Fungi</taxon>
        <taxon>Dikarya</taxon>
        <taxon>Basidiomycota</taxon>
        <taxon>Agaricomycotina</taxon>
        <taxon>Agaricomycetes</taxon>
        <taxon>Polyporales</taxon>
        <taxon>Cerrenaceae</taxon>
        <taxon>Somion</taxon>
    </lineage>
</organism>
<name>A0ABP1CNB9_9APHY</name>
<proteinExistence type="predicted"/>
<feature type="region of interest" description="Disordered" evidence="1">
    <location>
        <begin position="71"/>
        <end position="98"/>
    </location>
</feature>
<dbReference type="Gene3D" id="1.10.510.10">
    <property type="entry name" value="Transferase(Phosphotransferase) domain 1"/>
    <property type="match status" value="1"/>
</dbReference>
<dbReference type="Proteomes" id="UP001497453">
    <property type="component" value="Chromosome 1"/>
</dbReference>
<accession>A0ABP1CNB9</accession>
<feature type="domain" description="Protein kinase" evidence="2">
    <location>
        <begin position="318"/>
        <end position="577"/>
    </location>
</feature>
<dbReference type="PANTHER" id="PTHR38248:SF2">
    <property type="entry name" value="FUNK1 11"/>
    <property type="match status" value="1"/>
</dbReference>
<protein>
    <recommendedName>
        <fullName evidence="2">Protein kinase domain-containing protein</fullName>
    </recommendedName>
</protein>
<dbReference type="InterPro" id="IPR040976">
    <property type="entry name" value="Pkinase_fungal"/>
</dbReference>
<evidence type="ECO:0000259" key="2">
    <source>
        <dbReference type="PROSITE" id="PS50011"/>
    </source>
</evidence>
<dbReference type="PROSITE" id="PS00109">
    <property type="entry name" value="PROTEIN_KINASE_TYR"/>
    <property type="match status" value="1"/>
</dbReference>
<dbReference type="Pfam" id="PF17667">
    <property type="entry name" value="Pkinase_fungal"/>
    <property type="match status" value="2"/>
</dbReference>
<evidence type="ECO:0000313" key="3">
    <source>
        <dbReference type="EMBL" id="CAL1697201.1"/>
    </source>
</evidence>
<dbReference type="InterPro" id="IPR000719">
    <property type="entry name" value="Prot_kinase_dom"/>
</dbReference>
<dbReference type="PROSITE" id="PS50011">
    <property type="entry name" value="PROTEIN_KINASE_DOM"/>
    <property type="match status" value="1"/>
</dbReference>
<dbReference type="PANTHER" id="PTHR38248">
    <property type="entry name" value="FUNK1 6"/>
    <property type="match status" value="1"/>
</dbReference>
<reference evidence="4" key="1">
    <citation type="submission" date="2024-04" db="EMBL/GenBank/DDBJ databases">
        <authorList>
            <person name="Shaw F."/>
            <person name="Minotto A."/>
        </authorList>
    </citation>
    <scope>NUCLEOTIDE SEQUENCE [LARGE SCALE GENOMIC DNA]</scope>
</reference>
<evidence type="ECO:0000256" key="1">
    <source>
        <dbReference type="SAM" id="MobiDB-lite"/>
    </source>
</evidence>
<sequence length="577" mass="66365">MVDKWGEIEFENMMSEYVSGLNPTEDELKTFANFDGIEDSEFTGPESRLYGPLCRVINSVLGPSMTCKETAEFPEESRTQKRKKNKAPASKEEKLQDEHAFRLKPDLTIFRSSAEAQYTLTNKEKKASAQTKERLQHAGRTSWHTAIGLGEGKTNINATPFRTGNGGPLLRDSKDAHETRGQMAQYAAELMLRQHRQHVFFVSFFQDTMRIIRWDRNGALVSTPFNYKHNPEKLWLFFYRIRRMNDEALGFDTTVHPAEEERVKEMKAYVADYMKNEQNSEKLKPFVKKIFEDDWPIFCMEVPNGDGMKHVYIGKHLAGHRSTTGRATRGYIAYDPSHLDPNTGKAEPRLVFVKDTWRPDTDKIHPELEVYAKLHAANVPNIATVVCGGDITVGGEAQRTRTQEVLVKFLPRIHYRLVFKEVGRPLDTYSESVEMIQFVGDAIEAHRGAWFLAGVLHRDISEGNVLINDTPEDSLKPKAFLNDWDLCKYQDEIDDEATQIYRSGTWRYMSALLLNYPTKRQVVSDDLESFIHVVIILVLRHHDHTRSCKDRRLASSSIWRLFTITVKFPKKDITLVP</sequence>
<dbReference type="SUPFAM" id="SSF56112">
    <property type="entry name" value="Protein kinase-like (PK-like)"/>
    <property type="match status" value="1"/>
</dbReference>
<keyword evidence="4" id="KW-1185">Reference proteome</keyword>
<gene>
    <name evidence="3" type="ORF">GFSPODELE1_LOCUS1538</name>
</gene>
<dbReference type="InterPro" id="IPR008266">
    <property type="entry name" value="Tyr_kinase_AS"/>
</dbReference>
<feature type="region of interest" description="Disordered" evidence="1">
    <location>
        <begin position="151"/>
        <end position="178"/>
    </location>
</feature>